<evidence type="ECO:0000256" key="3">
    <source>
        <dbReference type="ARBA" id="ARBA00022598"/>
    </source>
</evidence>
<dbReference type="HAMAP" id="MF_01588">
    <property type="entry name" value="DNA_ligase_A"/>
    <property type="match status" value="1"/>
</dbReference>
<dbReference type="Pfam" id="PF01653">
    <property type="entry name" value="DNA_ligase_aden"/>
    <property type="match status" value="1"/>
</dbReference>
<keyword evidence="7" id="KW-0862">Zinc</keyword>
<dbReference type="InterPro" id="IPR012340">
    <property type="entry name" value="NA-bd_OB-fold"/>
</dbReference>
<dbReference type="Gene3D" id="1.10.150.20">
    <property type="entry name" value="5' to 3' exonuclease, C-terminal subdomain"/>
    <property type="match status" value="2"/>
</dbReference>
<dbReference type="SUPFAM" id="SSF56091">
    <property type="entry name" value="DNA ligase/mRNA capping enzyme, catalytic domain"/>
    <property type="match status" value="1"/>
</dbReference>
<evidence type="ECO:0000256" key="5">
    <source>
        <dbReference type="ARBA" id="ARBA00022723"/>
    </source>
</evidence>
<evidence type="ECO:0000256" key="12">
    <source>
        <dbReference type="SAM" id="MobiDB-lite"/>
    </source>
</evidence>
<dbReference type="InterPro" id="IPR001679">
    <property type="entry name" value="DNA_ligase"/>
</dbReference>
<gene>
    <name evidence="14" type="ORF">BE221DRAFT_192615</name>
</gene>
<dbReference type="PROSITE" id="PS50172">
    <property type="entry name" value="BRCT"/>
    <property type="match status" value="1"/>
</dbReference>
<dbReference type="GO" id="GO:0003911">
    <property type="term" value="F:DNA ligase (NAD+) activity"/>
    <property type="evidence" value="ECO:0007669"/>
    <property type="project" value="UniProtKB-EC"/>
</dbReference>
<dbReference type="PANTHER" id="PTHR23389">
    <property type="entry name" value="CHROMOSOME TRANSMISSION FIDELITY FACTOR 18"/>
    <property type="match status" value="1"/>
</dbReference>
<dbReference type="CDD" id="cd00114">
    <property type="entry name" value="LIGANc"/>
    <property type="match status" value="1"/>
</dbReference>
<feature type="region of interest" description="Disordered" evidence="12">
    <location>
        <begin position="78"/>
        <end position="101"/>
    </location>
</feature>
<dbReference type="GO" id="GO:0006260">
    <property type="term" value="P:DNA replication"/>
    <property type="evidence" value="ECO:0007669"/>
    <property type="project" value="UniProtKB-KW"/>
</dbReference>
<dbReference type="Gene3D" id="3.40.50.10190">
    <property type="entry name" value="BRCT domain"/>
    <property type="match status" value="1"/>
</dbReference>
<feature type="region of interest" description="Disordered" evidence="12">
    <location>
        <begin position="749"/>
        <end position="776"/>
    </location>
</feature>
<name>A0A1Y5I8N3_OSTTA</name>
<dbReference type="PROSITE" id="PS01056">
    <property type="entry name" value="DNA_LIGASE_N2"/>
    <property type="match status" value="1"/>
</dbReference>
<keyword evidence="6" id="KW-0227">DNA damage</keyword>
<keyword evidence="9" id="KW-0520">NAD</keyword>
<reference evidence="14" key="1">
    <citation type="submission" date="2017-04" db="EMBL/GenBank/DDBJ databases">
        <title>Population genomics of picophytoplankton unveils novel chromosome hypervariability.</title>
        <authorList>
            <consortium name="DOE Joint Genome Institute"/>
            <person name="Blanc-Mathieu R."/>
            <person name="Krasovec M."/>
            <person name="Hebrard M."/>
            <person name="Yau S."/>
            <person name="Desgranges E."/>
            <person name="Martin J."/>
            <person name="Schackwitz W."/>
            <person name="Kuo A."/>
            <person name="Salin G."/>
            <person name="Donnadieu C."/>
            <person name="Desdevises Y."/>
            <person name="Sanchez-Ferandin S."/>
            <person name="Moreau H."/>
            <person name="Rivals E."/>
            <person name="Grigoriev I.V."/>
            <person name="Grimsley N."/>
            <person name="Eyre-Walker A."/>
            <person name="Piganeau G."/>
        </authorList>
    </citation>
    <scope>NUCLEOTIDE SEQUENCE [LARGE SCALE GENOMIC DNA]</scope>
    <source>
        <strain evidence="14">RCC 1115</strain>
    </source>
</reference>
<proteinExistence type="inferred from homology"/>
<dbReference type="SUPFAM" id="SSF50249">
    <property type="entry name" value="Nucleic acid-binding proteins"/>
    <property type="match status" value="1"/>
</dbReference>
<dbReference type="InterPro" id="IPR033136">
    <property type="entry name" value="DNA_ligase_CS"/>
</dbReference>
<evidence type="ECO:0000313" key="14">
    <source>
        <dbReference type="EMBL" id="OUS45938.1"/>
    </source>
</evidence>
<dbReference type="InterPro" id="IPR013840">
    <property type="entry name" value="DNAligase_N"/>
</dbReference>
<dbReference type="SMART" id="SM00292">
    <property type="entry name" value="BRCT"/>
    <property type="match status" value="1"/>
</dbReference>
<feature type="domain" description="BRCT" evidence="13">
    <location>
        <begin position="778"/>
        <end position="847"/>
    </location>
</feature>
<evidence type="ECO:0000256" key="4">
    <source>
        <dbReference type="ARBA" id="ARBA00022705"/>
    </source>
</evidence>
<accession>A0A1Y5I8N3</accession>
<dbReference type="SMART" id="SM00532">
    <property type="entry name" value="LIGANc"/>
    <property type="match status" value="1"/>
</dbReference>
<evidence type="ECO:0000256" key="11">
    <source>
        <dbReference type="ARBA" id="ARBA00034005"/>
    </source>
</evidence>
<dbReference type="EC" id="6.5.1.2" evidence="2"/>
<dbReference type="Gene3D" id="2.40.50.140">
    <property type="entry name" value="Nucleic acid-binding proteins"/>
    <property type="match status" value="1"/>
</dbReference>
<dbReference type="SUPFAM" id="SSF47781">
    <property type="entry name" value="RuvA domain 2-like"/>
    <property type="match status" value="1"/>
</dbReference>
<dbReference type="Pfam" id="PF00533">
    <property type="entry name" value="BRCT"/>
    <property type="match status" value="1"/>
</dbReference>
<keyword evidence="5" id="KW-0479">Metal-binding</keyword>
<comment type="cofactor">
    <cofactor evidence="1">
        <name>Mg(2+)</name>
        <dbReference type="ChEBI" id="CHEBI:18420"/>
    </cofactor>
</comment>
<dbReference type="EMBL" id="KZ155785">
    <property type="protein sequence ID" value="OUS45938.1"/>
    <property type="molecule type" value="Genomic_DNA"/>
</dbReference>
<dbReference type="Gene3D" id="3.30.470.30">
    <property type="entry name" value="DNA ligase/mRNA capping enzyme"/>
    <property type="match status" value="1"/>
</dbReference>
<dbReference type="Gene3D" id="1.10.287.610">
    <property type="entry name" value="Helix hairpin bin"/>
    <property type="match status" value="1"/>
</dbReference>
<dbReference type="GO" id="GO:0006281">
    <property type="term" value="P:DNA repair"/>
    <property type="evidence" value="ECO:0007669"/>
    <property type="project" value="UniProtKB-KW"/>
</dbReference>
<keyword evidence="3 14" id="KW-0436">Ligase</keyword>
<keyword evidence="4" id="KW-0235">DNA replication</keyword>
<organism evidence="14">
    <name type="scientific">Ostreococcus tauri</name>
    <name type="common">Marine green alga</name>
    <dbReference type="NCBI Taxonomy" id="70448"/>
    <lineage>
        <taxon>Eukaryota</taxon>
        <taxon>Viridiplantae</taxon>
        <taxon>Chlorophyta</taxon>
        <taxon>Mamiellophyceae</taxon>
        <taxon>Mamiellales</taxon>
        <taxon>Bathycoccaceae</taxon>
        <taxon>Ostreococcus</taxon>
    </lineage>
</organism>
<dbReference type="PROSITE" id="PS01055">
    <property type="entry name" value="DNA_LIGASE_N1"/>
    <property type="match status" value="1"/>
</dbReference>
<dbReference type="PANTHER" id="PTHR23389:SF9">
    <property type="entry name" value="DNA LIGASE"/>
    <property type="match status" value="1"/>
</dbReference>
<evidence type="ECO:0000256" key="6">
    <source>
        <dbReference type="ARBA" id="ARBA00022763"/>
    </source>
</evidence>
<evidence type="ECO:0000256" key="2">
    <source>
        <dbReference type="ARBA" id="ARBA00012722"/>
    </source>
</evidence>
<dbReference type="InterPro" id="IPR036420">
    <property type="entry name" value="BRCT_dom_sf"/>
</dbReference>
<dbReference type="Pfam" id="PF03120">
    <property type="entry name" value="OB_DNA_ligase"/>
    <property type="match status" value="1"/>
</dbReference>
<evidence type="ECO:0000256" key="7">
    <source>
        <dbReference type="ARBA" id="ARBA00022833"/>
    </source>
</evidence>
<dbReference type="eggNOG" id="ENOG502QWTN">
    <property type="taxonomic scope" value="Eukaryota"/>
</dbReference>
<evidence type="ECO:0000256" key="1">
    <source>
        <dbReference type="ARBA" id="ARBA00001946"/>
    </source>
</evidence>
<feature type="compositionally biased region" description="Low complexity" evidence="12">
    <location>
        <begin position="761"/>
        <end position="774"/>
    </location>
</feature>
<protein>
    <recommendedName>
        <fullName evidence="2">DNA ligase (NAD(+))</fullName>
        <ecNumber evidence="2">6.5.1.2</ecNumber>
    </recommendedName>
</protein>
<keyword evidence="8" id="KW-0460">Magnesium</keyword>
<keyword evidence="10" id="KW-0234">DNA repair</keyword>
<dbReference type="InterPro" id="IPR001357">
    <property type="entry name" value="BRCT_dom"/>
</dbReference>
<dbReference type="NCBIfam" id="NF005932">
    <property type="entry name" value="PRK07956.1"/>
    <property type="match status" value="1"/>
</dbReference>
<dbReference type="SUPFAM" id="SSF52113">
    <property type="entry name" value="BRCT domain"/>
    <property type="match status" value="1"/>
</dbReference>
<dbReference type="CDD" id="cd17748">
    <property type="entry name" value="BRCT_DNA_ligase_like"/>
    <property type="match status" value="1"/>
</dbReference>
<evidence type="ECO:0000259" key="13">
    <source>
        <dbReference type="PROSITE" id="PS50172"/>
    </source>
</evidence>
<dbReference type="Proteomes" id="UP000195557">
    <property type="component" value="Unassembled WGS sequence"/>
</dbReference>
<dbReference type="GO" id="GO:0046872">
    <property type="term" value="F:metal ion binding"/>
    <property type="evidence" value="ECO:0007669"/>
    <property type="project" value="UniProtKB-KW"/>
</dbReference>
<dbReference type="InterPro" id="IPR013839">
    <property type="entry name" value="DNAligase_adenylation"/>
</dbReference>
<dbReference type="Pfam" id="PF12826">
    <property type="entry name" value="HHH_2"/>
    <property type="match status" value="1"/>
</dbReference>
<dbReference type="InterPro" id="IPR018239">
    <property type="entry name" value="DNA_ligase_AS"/>
</dbReference>
<evidence type="ECO:0000256" key="8">
    <source>
        <dbReference type="ARBA" id="ARBA00022842"/>
    </source>
</evidence>
<dbReference type="InterPro" id="IPR004150">
    <property type="entry name" value="NAD_DNA_ligase_OB"/>
</dbReference>
<dbReference type="InterPro" id="IPR010994">
    <property type="entry name" value="RuvA_2-like"/>
</dbReference>
<dbReference type="AlphaFoldDB" id="A0A1Y5I8N3"/>
<evidence type="ECO:0000256" key="10">
    <source>
        <dbReference type="ARBA" id="ARBA00023204"/>
    </source>
</evidence>
<dbReference type="NCBIfam" id="TIGR00575">
    <property type="entry name" value="dnlj"/>
    <property type="match status" value="1"/>
</dbReference>
<dbReference type="InterPro" id="IPR041663">
    <property type="entry name" value="DisA/LigA_HHH"/>
</dbReference>
<evidence type="ECO:0000256" key="9">
    <source>
        <dbReference type="ARBA" id="ARBA00023027"/>
    </source>
</evidence>
<sequence length="868" mass="92381">MLRALARRVASATKTNTRVCASPNGVKVTVNDAKATMIRSLQIQSHVPTRVVVGVPGRPDRRLTVNRARTERYDRARTSLAATSSEDAREIPSSARAPDSLTVDEARRELERLNEELAHHDRSYYNDGEGVISDSEYDSLRARYLAIERLHPSAARALGASARVGATPDDQSGLEKIAHATPMRSLGNAFDIAQVEAFVNRVEKAHGEIGVELCAEPKVDGASASLRYENGVLAYAASRGDGEMGEDVTRHLVSARGVPTRLKAPYPAVLEIRGEVHVAEEDFRRVNAERAATGVRVFKNARNAAAGAMRLLNAEDNQMPLRFLAYGWGAAGETDADANAPWVTQSEFLSSFLPSQGFDAVPVLGVTSTVEGLMETYEALEIARPSMPYEIDGVVYKVNSVALQQTLGADARQPRWAIAHKFTAMSAVTTLRAIEIQVGRTGALTPVGLLDPVDIGGACIQRATLHNFDEIGRKRLKVGAQVMVERAGDVIPRVVSLAGEDLAEAAAYPEDALPLPEWLPPSKCPDCGASVVRAPLSASKNAMGTIVRCTGGLKCPSQSMERLLHFCSRDALDIRGLARATLETLHREGVVKTPADIFTLERRFGPDSGETVPTWWRYTGVKNSKGEVKEGSDGLKASAVKLFQAIELRRRGVPLHRFIYALGIPNIGAHTAKVLATHYISLDAFRKASMAAAKGGSTSLAYGALTHIDGVGPVLAQSLVDFWGEPANASIVSEIIANGVVVLDAAESSKPSSTRQPPAAPLSSATSAASTKPAEYSAPGANLTGAKILFTGTVDGYPRETVHRLIESASAEVVSSLSSKTTCVLAGSGAGPAKLAKASALGVPIIDAADFILALDRGEPVSIPPRQD</sequence>
<comment type="catalytic activity">
    <reaction evidence="11">
        <text>NAD(+) + (deoxyribonucleotide)n-3'-hydroxyl + 5'-phospho-(deoxyribonucleotide)m = (deoxyribonucleotide)n+m + AMP + beta-nicotinamide D-nucleotide.</text>
        <dbReference type="EC" id="6.5.1.2"/>
    </reaction>
</comment>